<evidence type="ECO:0000259" key="5">
    <source>
        <dbReference type="SMART" id="SM00237"/>
    </source>
</evidence>
<dbReference type="GO" id="GO:0016020">
    <property type="term" value="C:membrane"/>
    <property type="evidence" value="ECO:0007669"/>
    <property type="project" value="InterPro"/>
</dbReference>
<dbReference type="Pfam" id="PF13205">
    <property type="entry name" value="Big_5"/>
    <property type="match status" value="1"/>
</dbReference>
<dbReference type="Pfam" id="PF19078">
    <property type="entry name" value="Big_12"/>
    <property type="match status" value="2"/>
</dbReference>
<organism evidence="6 7">
    <name type="scientific">Photobacterium lipolyticum</name>
    <dbReference type="NCBI Taxonomy" id="266810"/>
    <lineage>
        <taxon>Bacteria</taxon>
        <taxon>Pseudomonadati</taxon>
        <taxon>Pseudomonadota</taxon>
        <taxon>Gammaproteobacteria</taxon>
        <taxon>Vibrionales</taxon>
        <taxon>Vibrionaceae</taxon>
        <taxon>Photobacterium</taxon>
    </lineage>
</organism>
<keyword evidence="2" id="KW-0677">Repeat</keyword>
<keyword evidence="7" id="KW-1185">Reference proteome</keyword>
<dbReference type="PANTHER" id="PTHR11878:SF65">
    <property type="entry name" value="NA_CA-EXCHANGE PROTEIN, ISOFORM G"/>
    <property type="match status" value="1"/>
</dbReference>
<dbReference type="Proteomes" id="UP000240904">
    <property type="component" value="Unassembled WGS sequence"/>
</dbReference>
<dbReference type="GO" id="GO:0030001">
    <property type="term" value="P:metal ion transport"/>
    <property type="evidence" value="ECO:0007669"/>
    <property type="project" value="TreeGrafter"/>
</dbReference>
<name>A0A2T3MZA1_9GAMM</name>
<evidence type="ECO:0000256" key="3">
    <source>
        <dbReference type="ARBA" id="ARBA00022837"/>
    </source>
</evidence>
<accession>A0A2T3MZA1</accession>
<feature type="domain" description="Calx-beta" evidence="5">
    <location>
        <begin position="819"/>
        <end position="919"/>
    </location>
</feature>
<dbReference type="InterPro" id="IPR051171">
    <property type="entry name" value="CaCA"/>
</dbReference>
<dbReference type="GO" id="GO:0007154">
    <property type="term" value="P:cell communication"/>
    <property type="evidence" value="ECO:0007669"/>
    <property type="project" value="InterPro"/>
</dbReference>
<dbReference type="Pfam" id="PF03160">
    <property type="entry name" value="Calx-beta"/>
    <property type="match status" value="1"/>
</dbReference>
<feature type="domain" description="Calx-beta" evidence="5">
    <location>
        <begin position="709"/>
        <end position="806"/>
    </location>
</feature>
<dbReference type="InterPro" id="IPR032812">
    <property type="entry name" value="SbsA_Ig"/>
</dbReference>
<dbReference type="SUPFAM" id="SSF141072">
    <property type="entry name" value="CalX-like"/>
    <property type="match status" value="2"/>
</dbReference>
<proteinExistence type="predicted"/>
<dbReference type="AlphaFoldDB" id="A0A2T3MZA1"/>
<dbReference type="EMBL" id="PYMC01000006">
    <property type="protein sequence ID" value="PSW05263.1"/>
    <property type="molecule type" value="Genomic_DNA"/>
</dbReference>
<feature type="non-terminal residue" evidence="6">
    <location>
        <position position="1148"/>
    </location>
</feature>
<dbReference type="InterPro" id="IPR038081">
    <property type="entry name" value="CalX-like_sf"/>
</dbReference>
<comment type="caution">
    <text evidence="6">The sequence shown here is derived from an EMBL/GenBank/DDBJ whole genome shotgun (WGS) entry which is preliminary data.</text>
</comment>
<reference evidence="6 7" key="1">
    <citation type="submission" date="2018-03" db="EMBL/GenBank/DDBJ databases">
        <title>Whole genome sequencing of Histamine producing bacteria.</title>
        <authorList>
            <person name="Butler K."/>
        </authorList>
    </citation>
    <scope>NUCLEOTIDE SEQUENCE [LARGE SCALE GENOMIC DNA]</scope>
    <source>
        <strain evidence="6 7">DSM 16190</strain>
    </source>
</reference>
<keyword evidence="4" id="KW-0813">Transport</keyword>
<gene>
    <name evidence="6" type="ORF">C9I89_10830</name>
</gene>
<dbReference type="PANTHER" id="PTHR11878">
    <property type="entry name" value="SODIUM/CALCIUM EXCHANGER"/>
    <property type="match status" value="1"/>
</dbReference>
<dbReference type="InterPro" id="IPR003644">
    <property type="entry name" value="Calx_beta"/>
</dbReference>
<evidence type="ECO:0000256" key="1">
    <source>
        <dbReference type="ARBA" id="ARBA00022729"/>
    </source>
</evidence>
<dbReference type="SMART" id="SM00237">
    <property type="entry name" value="Calx_beta"/>
    <property type="match status" value="2"/>
</dbReference>
<dbReference type="InterPro" id="IPR014755">
    <property type="entry name" value="Cu-Rt/internalin_Ig-like"/>
</dbReference>
<dbReference type="Gene3D" id="2.60.40.1220">
    <property type="match status" value="1"/>
</dbReference>
<protein>
    <recommendedName>
        <fullName evidence="5">Calx-beta domain-containing protein</fullName>
    </recommendedName>
</protein>
<evidence type="ECO:0000256" key="4">
    <source>
        <dbReference type="ARBA" id="ARBA00023065"/>
    </source>
</evidence>
<evidence type="ECO:0000256" key="2">
    <source>
        <dbReference type="ARBA" id="ARBA00022737"/>
    </source>
</evidence>
<keyword evidence="3" id="KW-0106">Calcium</keyword>
<keyword evidence="4" id="KW-0406">Ion transport</keyword>
<dbReference type="Gene3D" id="2.60.40.2030">
    <property type="match status" value="2"/>
</dbReference>
<dbReference type="InterPro" id="IPR044048">
    <property type="entry name" value="Big_12"/>
</dbReference>
<sequence>MGVYSFTSYIDLTTGTKVVFKNSADVAIKTFDSLKDAARMTSSTDSKLADIFNSVTTVRKVAKIEFTIVTVNNQPISNVTFKNLQVDFSAAVNSTPTGTAPSAPTVTEDDTNVALADDIQVTDADGDVQTVTFTVTGGTLTTGTTGITFGGSGNGSASFTIAGTLDNINAALDAATFTPTPNLTGTNAATISFTTNDGKVSSSTASVSFDVTAVNDEPTLTATGANPTFTENGSAAVVFSSASASTVESGQTLSALTMTVTNVNDGSNERLNLDGTAIALTHGTFGTTAVNSLSYSVSVVGTTATLSLSGGTLSTSDLQTLINAITYQNNSNTPNTLDRIVTITSLTDSGGTANSGDDTAALAIASTITVNANNDVPTLTSFASVVETTTQNTEIEITLAELKAQGNEADADGTVDAFIVNALSSGSLNIGPDSGSATSFNSSTNKTIDASNNAYWTPANNAYGTLNAFTATVQDNNGAESTGAVQAVVTVNDVTKPEISSISISGSPAATETSITYVVIFTESVVNVSTDDFSLAHSGNASGSIASVSASSGTSMNVTVNGISGTGQLRLDLKASTNIADASANTSPDAYNSGAVHAVDLDNPTLSSSVPADGASGVSASDNITLTFSENIVFGTGNIQIIDLDDGSSNVMIDAASPGTQASISTNTLTLNPSGDLEEGTNYAVQLAATFIDDSNGNSYAGIVDNTILNFTVESIPTIAFNAVSSNGSEAVSSANLQVDLSAAISRDVTVAYTVTGTAEGSGTDYTLVNGILTIAAGDTSNNITIAGIVNDLLDEDNETVILTLSNPTNATLGTNTVHTYTINDNDAAPTVAFTATSSNGSEALASADLQVDLSASSGLPVTVDYTVTGTASGSGTDYTLADGTLTLAAGDVNNDITIAGIVNDLLDEDNETVIVTLSNPTNASLGTNTVHTYTINDDDESPTITIASIKPSLIAGETASLTFTLSDASPDFAVGDITVVGGSLSGFAGSGTTYTATFTPDSDRTAAATIDVAANTFIDAAGNKNTAATQLIITLDTAVPSISVASDKASLKAGETASLTFTLSEASPDFAVGDITVVGGSLSDFAGSGTSYSATFTPDTARTAAATIDVAANTFIDAAGNKNTAATQLIITLDTAVPSISVASDKA</sequence>
<evidence type="ECO:0000313" key="7">
    <source>
        <dbReference type="Proteomes" id="UP000240904"/>
    </source>
</evidence>
<keyword evidence="1" id="KW-0732">Signal</keyword>
<evidence type="ECO:0000313" key="6">
    <source>
        <dbReference type="EMBL" id="PSW05263.1"/>
    </source>
</evidence>